<proteinExistence type="predicted"/>
<name>A0A976M9W7_THEOR</name>
<feature type="region of interest" description="Disordered" evidence="1">
    <location>
        <begin position="1099"/>
        <end position="1118"/>
    </location>
</feature>
<feature type="compositionally biased region" description="Low complexity" evidence="1">
    <location>
        <begin position="1105"/>
        <end position="1115"/>
    </location>
</feature>
<feature type="compositionally biased region" description="Basic and acidic residues" evidence="1">
    <location>
        <begin position="1473"/>
        <end position="1488"/>
    </location>
</feature>
<feature type="region of interest" description="Disordered" evidence="1">
    <location>
        <begin position="1473"/>
        <end position="1501"/>
    </location>
</feature>
<dbReference type="OrthoDB" id="362022at2759"/>
<evidence type="ECO:0000313" key="2">
    <source>
        <dbReference type="EMBL" id="UKJ90389.2"/>
    </source>
</evidence>
<organism evidence="2 3">
    <name type="scientific">Theileria orientalis</name>
    <dbReference type="NCBI Taxonomy" id="68886"/>
    <lineage>
        <taxon>Eukaryota</taxon>
        <taxon>Sar</taxon>
        <taxon>Alveolata</taxon>
        <taxon>Apicomplexa</taxon>
        <taxon>Aconoidasida</taxon>
        <taxon>Piroplasmida</taxon>
        <taxon>Theileriidae</taxon>
        <taxon>Theileria</taxon>
    </lineage>
</organism>
<dbReference type="PROSITE" id="PS00018">
    <property type="entry name" value="EF_HAND_1"/>
    <property type="match status" value="1"/>
</dbReference>
<feature type="region of interest" description="Disordered" evidence="1">
    <location>
        <begin position="794"/>
        <end position="814"/>
    </location>
</feature>
<feature type="compositionally biased region" description="Basic residues" evidence="1">
    <location>
        <begin position="805"/>
        <end position="814"/>
    </location>
</feature>
<dbReference type="EMBL" id="CP056068">
    <property type="protein sequence ID" value="UKJ90389.2"/>
    <property type="molecule type" value="Genomic_DNA"/>
</dbReference>
<sequence length="1804" mass="208476">MIDFKLIPSIEDTKVVYFGTIHKSKENINNQLRFHKNYDNPVFYEEFSFYNGPIIFQSFVILEEGESVNVKSEESTVQFVSETSVKTDAGGFRSFVRMVDENGLLKYKQLSLVDNFGKNMVFVDTESLESKGRLFIDRILVLGSFKAISCLVLASNKRFKRFATWNLFNKNVYYGKDILDLNKHTIASESLCEPITNGSGEVLSGLKVVKGTRSGKYKTMDDLTNYLMINEQYEKIQNLKKNLNYLVDVDKSEKRIDETMAMLSKFACNEMLFKEYLDYNTLEVLTKFVYANMVYDQDDHNFKLMKLLLHDVRIAKYLLNSLHFGKTLELVFSEDSTLDQKNCLLDLLLILMSHPVCITRFLSNESYERGFSYDYFVNNIHTSEAVGTVYMNWLEDIGANLELHLSLTQTQTLYNKLSKEPLEFGKALDEKIRNLSILVNHSIDTAMKKTKKKEHWTTNKIRFVKNYVVTCMKELQFIKAMEHLLIMVYWRLSEFPVLSLDAKAIVDKPFQFIQRHMEYFQFQESITTLYQIATLVIKLCSPLCGTVRSGFPYLHEPVREYFDATSKQCLNMLVYGKVLSLLSFTISQGSIDSTIEQIEALSTQYENFYPVFSKFMQKTAISNFILKSLNSYVILVRDDTPSQIMNKISKNVSLLVNVICKTIHRERNLNIVSDFGRGFVHFMEYCLPKLTNKTGYLDTHLVEICLSVFNNMISFINLNADIQRKDVIEDVGEFIWSVVKHLGLENTKIFKDFAGVKERKELQASEENEQSSSAILISNIKHSQTSPMRGIKVSRTHQSGQQGQHARRTMVSRNGNKKLKLRDQASVSALYFDLLKLKNVDWNSTSTCDTERAKQLGVQIDTFMYYESCGLTVLPPDGMPAEIDHALSFLLNLAQTRENANLFKGFMDKERLKPLLGLWLYALSNIKPDLNTLVNAEVNAFSSLVGYSWIENMDRCVSTLTKMVYLCYLGLRHLSLDKVHEGRESSLEHSLYAYNEEPEGQSLHYINDELLNCVILSSTHIATLNRLETERRRNYTEMLSSFTYYWFKRFKKSRQYILNYLMETATVLPNMYEGVCFLIVSCKPFTSFRTDMSYTHFRPEGNVATPTKETTPNTRTSDDKLCEEKTMEDLNGLDYVLSIGEVGKSSEGMDNALNASEEMEIDVMNKENDEYKMENDQIDYENERLSTNCHYEDKSPSKNEGEEDKRFLYTYRTFTFRDETYELDLKKSDNSSKGIFNKVALMYKELDKKVLMEFICTVCTHSNSVDPGSLVSSSYMYYFLFMNDAPLVEFSRMVLRDMEDLNSTLRALVFYSNVVRVYTVDIVKRVESAFGLNCDFMDLIVRLIKTADLPLYAYPVVFEAIYFTISCQNKHLSVDKARLIAHRKFAHYVRNMASCVEWLFTAVNSVKFDFSKNGEIGDQEVKESLDSDSLIFALCTIWTVFQVPFNSLTMLYSLYEVTGFAGRVNLWNKSDKRSFRGKDRSDSSRQNDRSSGSANHAEASGDMKTLEAKLCECLKVNNMLDRLRELCSDPEKLSAESIFKLVYVYLMLVNIYNTILQTGKNQEIFIMHMAMNVPYEQLKSMNKPEDLFDTTFASLDLLLNHIKSSERLKHMAAHVMLVKTSFDDLKAALLERYHPTIVTSVEVSSLFEQKTPEQTLFYHTGTLASFTTTLVPTIRSYRSWRQWARFVSLASFEVDYEQKHSFLPFTKNVGFEYELDYPEFHDDIGSLKFEVVVPKPRMPTSVVTSDQWKEFAKQLSDRGLDLMAIVMNPSMLLEAKPRRHFLRALLKNKQMYEHVTRLGVDVFN</sequence>
<reference evidence="2" key="1">
    <citation type="submission" date="2022-07" db="EMBL/GenBank/DDBJ databases">
        <title>Evaluation of T. orientalis genome assembly methods using nanopore sequencing and analysis of variation between genomes.</title>
        <authorList>
            <person name="Yam J."/>
            <person name="Micallef M.L."/>
            <person name="Liu M."/>
            <person name="Djordjevic S.P."/>
            <person name="Bogema D.R."/>
            <person name="Jenkins C."/>
        </authorList>
    </citation>
    <scope>NUCLEOTIDE SEQUENCE</scope>
    <source>
        <strain evidence="2">Fish Creek</strain>
    </source>
</reference>
<dbReference type="Proteomes" id="UP000244803">
    <property type="component" value="Chromosome 2"/>
</dbReference>
<evidence type="ECO:0000256" key="1">
    <source>
        <dbReference type="SAM" id="MobiDB-lite"/>
    </source>
</evidence>
<evidence type="ECO:0000313" key="3">
    <source>
        <dbReference type="Proteomes" id="UP000244803"/>
    </source>
</evidence>
<dbReference type="InterPro" id="IPR018247">
    <property type="entry name" value="EF_Hand_1_Ca_BS"/>
</dbReference>
<accession>A0A976M9W7</accession>
<protein>
    <submittedName>
        <fullName evidence="2">Uncharacterized protein</fullName>
    </submittedName>
</protein>
<gene>
    <name evidence="2" type="ORF">MACJ_001322</name>
</gene>